<dbReference type="Proteomes" id="UP000887222">
    <property type="component" value="Unassembled WGS sequence"/>
</dbReference>
<sequence>MHDQKERRHQASRTGMAERLRERLAGAATLSSCEAPPAIQLGGWSPTAATELVRTLHWEQRKLDPGQADVVELAHAIACGERWRADGDRRWRDEAISALLRAFSMDETLDIETLSQGYAAGSTGYEQKGKSIWSNYLSQLGAFAMLTGVESAAAAATVSSGMALAQAYNELNTGRERMVRKPQEDLAAALSVNLAKRAASTPAMNTAAKLTDRMRKAPALAKRLREAIEAAEEPGGRSALEALLKEADETVFASENAIKHRLNISAENWACRWREAAVRSGAAGLIAGGSVAAAFAPPAAPIAIPAALAGAAGLHLMYRVSDWDGKDASRGKLKQLFNFIKSADWIDRRKMAPARIAEMYEKFESGRMTREDLANELNRAGAIDAGKLSALIVLPVSMRMSMASVLLRGKLAEVLDKLARTGPAGMVSEDVALMRAVSREGKGNPGEAVLTARYLLTDVFNLRRAGELAGEAGDADRNGDHERRDRALAAAADHLLAVRDDEARALFERDMKEQTRAAARALSLQKDVADRYRYCLGAGAMTGLMAGGVYGAVNNCLRAADLSDGAITAGGFGATVPPSFVVSPLGPAYKRHAPDPAAAPGDNAPVTLQLHASDKPATPYQLPPDAVVSLLKSGRVPQSVAFEWEHGGKTQRQINGLTDLQPYYYQQQRSLGRLGRAKSVWKKVVGGVADAVDSTTDPLLGPAVAYRMRATRAQRRELHRLADQANDVLRGGATATAADEPAQAPAATRRAPPPAP</sequence>
<gene>
    <name evidence="2" type="ORF">NCCP691_07460</name>
</gene>
<name>A0ABQ4Q100_9BURK</name>
<comment type="caution">
    <text evidence="2">The sequence shown here is derived from an EMBL/GenBank/DDBJ whole genome shotgun (WGS) entry which is preliminary data.</text>
</comment>
<accession>A0ABQ4Q100</accession>
<organism evidence="2 3">
    <name type="scientific">Noviherbaspirillum aridicola</name>
    <dbReference type="NCBI Taxonomy" id="2849687"/>
    <lineage>
        <taxon>Bacteria</taxon>
        <taxon>Pseudomonadati</taxon>
        <taxon>Pseudomonadota</taxon>
        <taxon>Betaproteobacteria</taxon>
        <taxon>Burkholderiales</taxon>
        <taxon>Oxalobacteraceae</taxon>
        <taxon>Noviherbaspirillum</taxon>
    </lineage>
</organism>
<evidence type="ECO:0000313" key="3">
    <source>
        <dbReference type="Proteomes" id="UP000887222"/>
    </source>
</evidence>
<evidence type="ECO:0000313" key="2">
    <source>
        <dbReference type="EMBL" id="GIZ50732.1"/>
    </source>
</evidence>
<protein>
    <submittedName>
        <fullName evidence="2">Uncharacterized protein</fullName>
    </submittedName>
</protein>
<dbReference type="EMBL" id="BPMK01000003">
    <property type="protein sequence ID" value="GIZ50732.1"/>
    <property type="molecule type" value="Genomic_DNA"/>
</dbReference>
<keyword evidence="3" id="KW-1185">Reference proteome</keyword>
<feature type="compositionally biased region" description="Low complexity" evidence="1">
    <location>
        <begin position="733"/>
        <end position="750"/>
    </location>
</feature>
<feature type="region of interest" description="Disordered" evidence="1">
    <location>
        <begin position="729"/>
        <end position="756"/>
    </location>
</feature>
<proteinExistence type="predicted"/>
<evidence type="ECO:0000256" key="1">
    <source>
        <dbReference type="SAM" id="MobiDB-lite"/>
    </source>
</evidence>
<reference evidence="2 3" key="1">
    <citation type="journal article" date="2022" name="Int. J. Syst. Evol. Microbiol.">
        <title>Noviherbaspirillum aridicola sp. nov., isolated from an arid soil in Pakistan.</title>
        <authorList>
            <person name="Khan I.U."/>
            <person name="Saqib M."/>
            <person name="Amin A."/>
            <person name="Hussain F."/>
            <person name="Li L."/>
            <person name="Liu Y.H."/>
            <person name="Fang B.Z."/>
            <person name="Ahmed I."/>
            <person name="Li W.J."/>
        </authorList>
    </citation>
    <scope>NUCLEOTIDE SEQUENCE [LARGE SCALE GENOMIC DNA]</scope>
    <source>
        <strain evidence="2 3">NCCP-691</strain>
    </source>
</reference>